<organism evidence="2 3">
    <name type="scientific">Aspergillus pseudoustus</name>
    <dbReference type="NCBI Taxonomy" id="1810923"/>
    <lineage>
        <taxon>Eukaryota</taxon>
        <taxon>Fungi</taxon>
        <taxon>Dikarya</taxon>
        <taxon>Ascomycota</taxon>
        <taxon>Pezizomycotina</taxon>
        <taxon>Eurotiomycetes</taxon>
        <taxon>Eurotiomycetidae</taxon>
        <taxon>Eurotiales</taxon>
        <taxon>Aspergillaceae</taxon>
        <taxon>Aspergillus</taxon>
        <taxon>Aspergillus subgen. Nidulantes</taxon>
    </lineage>
</organism>
<accession>A0ABR4L0H9</accession>
<dbReference type="EMBL" id="JBFXLU010000002">
    <property type="protein sequence ID" value="KAL2858007.1"/>
    <property type="molecule type" value="Genomic_DNA"/>
</dbReference>
<name>A0ABR4L0H9_9EURO</name>
<dbReference type="Proteomes" id="UP001610446">
    <property type="component" value="Unassembled WGS sequence"/>
</dbReference>
<reference evidence="2 3" key="1">
    <citation type="submission" date="2024-07" db="EMBL/GenBank/DDBJ databases">
        <title>Section-level genome sequencing and comparative genomics of Aspergillus sections Usti and Cavernicolus.</title>
        <authorList>
            <consortium name="Lawrence Berkeley National Laboratory"/>
            <person name="Nybo J.L."/>
            <person name="Vesth T.C."/>
            <person name="Theobald S."/>
            <person name="Frisvad J.C."/>
            <person name="Larsen T.O."/>
            <person name="Kjaerboelling I."/>
            <person name="Rothschild-Mancinelli K."/>
            <person name="Lyhne E.K."/>
            <person name="Kogle M.E."/>
            <person name="Barry K."/>
            <person name="Clum A."/>
            <person name="Na H."/>
            <person name="Ledsgaard L."/>
            <person name="Lin J."/>
            <person name="Lipzen A."/>
            <person name="Kuo A."/>
            <person name="Riley R."/>
            <person name="Mondo S."/>
            <person name="Labutti K."/>
            <person name="Haridas S."/>
            <person name="Pangalinan J."/>
            <person name="Salamov A.A."/>
            <person name="Simmons B.A."/>
            <person name="Magnuson J.K."/>
            <person name="Chen J."/>
            <person name="Drula E."/>
            <person name="Henrissat B."/>
            <person name="Wiebenga A."/>
            <person name="Lubbers R.J."/>
            <person name="Gomes A.C."/>
            <person name="Makela M.R."/>
            <person name="Stajich J."/>
            <person name="Grigoriev I.V."/>
            <person name="Mortensen U.H."/>
            <person name="De Vries R.P."/>
            <person name="Baker S.E."/>
            <person name="Andersen M.R."/>
        </authorList>
    </citation>
    <scope>NUCLEOTIDE SEQUENCE [LARGE SCALE GENOMIC DNA]</scope>
    <source>
        <strain evidence="2 3">CBS 123904</strain>
    </source>
</reference>
<feature type="region of interest" description="Disordered" evidence="1">
    <location>
        <begin position="26"/>
        <end position="72"/>
    </location>
</feature>
<evidence type="ECO:0000256" key="1">
    <source>
        <dbReference type="SAM" id="MobiDB-lite"/>
    </source>
</evidence>
<evidence type="ECO:0000313" key="3">
    <source>
        <dbReference type="Proteomes" id="UP001610446"/>
    </source>
</evidence>
<evidence type="ECO:0000313" key="2">
    <source>
        <dbReference type="EMBL" id="KAL2858007.1"/>
    </source>
</evidence>
<protein>
    <submittedName>
        <fullName evidence="2">Uncharacterized protein</fullName>
    </submittedName>
</protein>
<feature type="compositionally biased region" description="Basic and acidic residues" evidence="1">
    <location>
        <begin position="63"/>
        <end position="72"/>
    </location>
</feature>
<proteinExistence type="predicted"/>
<keyword evidence="3" id="KW-1185">Reference proteome</keyword>
<sequence>MFCSRSYEHYVSIALSGLRGRPLNKVQPYRGPGALPQGASTSGRKSKTMGGRFSSGWRCWEPATRETGEAPQ</sequence>
<gene>
    <name evidence="2" type="ORF">BJY01DRAFT_201736</name>
</gene>
<comment type="caution">
    <text evidence="2">The sequence shown here is derived from an EMBL/GenBank/DDBJ whole genome shotgun (WGS) entry which is preliminary data.</text>
</comment>